<reference evidence="2" key="1">
    <citation type="submission" date="2023-03" db="EMBL/GenBank/DDBJ databases">
        <title>Massive genome expansion in bonnet fungi (Mycena s.s.) driven by repeated elements and novel gene families across ecological guilds.</title>
        <authorList>
            <consortium name="Lawrence Berkeley National Laboratory"/>
            <person name="Harder C.B."/>
            <person name="Miyauchi S."/>
            <person name="Viragh M."/>
            <person name="Kuo A."/>
            <person name="Thoen E."/>
            <person name="Andreopoulos B."/>
            <person name="Lu D."/>
            <person name="Skrede I."/>
            <person name="Drula E."/>
            <person name="Henrissat B."/>
            <person name="Morin E."/>
            <person name="Kohler A."/>
            <person name="Barry K."/>
            <person name="LaButti K."/>
            <person name="Morin E."/>
            <person name="Salamov A."/>
            <person name="Lipzen A."/>
            <person name="Mereny Z."/>
            <person name="Hegedus B."/>
            <person name="Baldrian P."/>
            <person name="Stursova M."/>
            <person name="Weitz H."/>
            <person name="Taylor A."/>
            <person name="Grigoriev I.V."/>
            <person name="Nagy L.G."/>
            <person name="Martin F."/>
            <person name="Kauserud H."/>
        </authorList>
    </citation>
    <scope>NUCLEOTIDE SEQUENCE</scope>
    <source>
        <strain evidence="2">CBHHK182m</strain>
    </source>
</reference>
<accession>A0AAD7IC94</accession>
<dbReference type="EMBL" id="JARKIB010000111">
    <property type="protein sequence ID" value="KAJ7738649.1"/>
    <property type="molecule type" value="Genomic_DNA"/>
</dbReference>
<sequence>MFFGAAVCSVCGVRGMRHESRRGRSPDGPDGRKGQTGATATGSVVREDTTGSAHKIALAVVVVAEKLGVSGRGRITSGLQGGLHSWLARLHLVIATPDSPRWGGPEPKSERNGTPAEASGSGFPWIRRLRRSAIFRSGRATPG</sequence>
<organism evidence="2 3">
    <name type="scientific">Mycena metata</name>
    <dbReference type="NCBI Taxonomy" id="1033252"/>
    <lineage>
        <taxon>Eukaryota</taxon>
        <taxon>Fungi</taxon>
        <taxon>Dikarya</taxon>
        <taxon>Basidiomycota</taxon>
        <taxon>Agaricomycotina</taxon>
        <taxon>Agaricomycetes</taxon>
        <taxon>Agaricomycetidae</taxon>
        <taxon>Agaricales</taxon>
        <taxon>Marasmiineae</taxon>
        <taxon>Mycenaceae</taxon>
        <taxon>Mycena</taxon>
    </lineage>
</organism>
<evidence type="ECO:0000256" key="1">
    <source>
        <dbReference type="SAM" id="MobiDB-lite"/>
    </source>
</evidence>
<keyword evidence="3" id="KW-1185">Reference proteome</keyword>
<comment type="caution">
    <text evidence="2">The sequence shown here is derived from an EMBL/GenBank/DDBJ whole genome shotgun (WGS) entry which is preliminary data.</text>
</comment>
<feature type="region of interest" description="Disordered" evidence="1">
    <location>
        <begin position="16"/>
        <end position="48"/>
    </location>
</feature>
<name>A0AAD7IC94_9AGAR</name>
<feature type="compositionally biased region" description="Basic and acidic residues" evidence="1">
    <location>
        <begin position="16"/>
        <end position="33"/>
    </location>
</feature>
<feature type="region of interest" description="Disordered" evidence="1">
    <location>
        <begin position="97"/>
        <end position="124"/>
    </location>
</feature>
<evidence type="ECO:0000313" key="3">
    <source>
        <dbReference type="Proteomes" id="UP001215598"/>
    </source>
</evidence>
<proteinExistence type="predicted"/>
<dbReference type="Proteomes" id="UP001215598">
    <property type="component" value="Unassembled WGS sequence"/>
</dbReference>
<evidence type="ECO:0000313" key="2">
    <source>
        <dbReference type="EMBL" id="KAJ7738649.1"/>
    </source>
</evidence>
<gene>
    <name evidence="2" type="ORF">B0H16DRAFT_1465749</name>
</gene>
<protein>
    <submittedName>
        <fullName evidence="2">Uncharacterized protein</fullName>
    </submittedName>
</protein>
<dbReference type="AlphaFoldDB" id="A0AAD7IC94"/>